<proteinExistence type="predicted"/>
<keyword evidence="2" id="KW-0472">Membrane</keyword>
<reference evidence="3 4" key="1">
    <citation type="journal article" date="2019" name="New Phytol.">
        <title>Comparative genomics reveals unique wood-decay strategies and fruiting body development in the Schizophyllaceae.</title>
        <authorList>
            <person name="Almasi E."/>
            <person name="Sahu N."/>
            <person name="Krizsan K."/>
            <person name="Balint B."/>
            <person name="Kovacs G.M."/>
            <person name="Kiss B."/>
            <person name="Cseklye J."/>
            <person name="Drula E."/>
            <person name="Henrissat B."/>
            <person name="Nagy I."/>
            <person name="Chovatia M."/>
            <person name="Adam C."/>
            <person name="LaButti K."/>
            <person name="Lipzen A."/>
            <person name="Riley R."/>
            <person name="Grigoriev I.V."/>
            <person name="Nagy L.G."/>
        </authorList>
    </citation>
    <scope>NUCLEOTIDE SEQUENCE [LARGE SCALE GENOMIC DNA]</scope>
    <source>
        <strain evidence="3 4">NL-1724</strain>
    </source>
</reference>
<feature type="region of interest" description="Disordered" evidence="1">
    <location>
        <begin position="96"/>
        <end position="120"/>
    </location>
</feature>
<feature type="compositionally biased region" description="Low complexity" evidence="1">
    <location>
        <begin position="421"/>
        <end position="434"/>
    </location>
</feature>
<gene>
    <name evidence="3" type="ORF">BD626DRAFT_486135</name>
</gene>
<feature type="non-terminal residue" evidence="3">
    <location>
        <position position="1"/>
    </location>
</feature>
<feature type="region of interest" description="Disordered" evidence="1">
    <location>
        <begin position="321"/>
        <end position="353"/>
    </location>
</feature>
<keyword evidence="4" id="KW-1185">Reference proteome</keyword>
<dbReference type="Proteomes" id="UP000320762">
    <property type="component" value="Unassembled WGS sequence"/>
</dbReference>
<feature type="compositionally biased region" description="Polar residues" evidence="1">
    <location>
        <begin position="1"/>
        <end position="15"/>
    </location>
</feature>
<feature type="compositionally biased region" description="Low complexity" evidence="1">
    <location>
        <begin position="395"/>
        <end position="405"/>
    </location>
</feature>
<evidence type="ECO:0000313" key="3">
    <source>
        <dbReference type="EMBL" id="TRM65886.1"/>
    </source>
</evidence>
<feature type="compositionally biased region" description="Basic and acidic residues" evidence="1">
    <location>
        <begin position="514"/>
        <end position="532"/>
    </location>
</feature>
<dbReference type="AlphaFoldDB" id="A0A550CM64"/>
<dbReference type="EMBL" id="VDMD01000004">
    <property type="protein sequence ID" value="TRM65886.1"/>
    <property type="molecule type" value="Genomic_DNA"/>
</dbReference>
<dbReference type="OrthoDB" id="3190515at2759"/>
<feature type="compositionally biased region" description="Polar residues" evidence="1">
    <location>
        <begin position="145"/>
        <end position="155"/>
    </location>
</feature>
<feature type="region of interest" description="Disordered" evidence="1">
    <location>
        <begin position="512"/>
        <end position="532"/>
    </location>
</feature>
<keyword evidence="2" id="KW-0812">Transmembrane</keyword>
<feature type="region of interest" description="Disordered" evidence="1">
    <location>
        <begin position="395"/>
        <end position="493"/>
    </location>
</feature>
<organism evidence="3 4">
    <name type="scientific">Schizophyllum amplum</name>
    <dbReference type="NCBI Taxonomy" id="97359"/>
    <lineage>
        <taxon>Eukaryota</taxon>
        <taxon>Fungi</taxon>
        <taxon>Dikarya</taxon>
        <taxon>Basidiomycota</taxon>
        <taxon>Agaricomycotina</taxon>
        <taxon>Agaricomycetes</taxon>
        <taxon>Agaricomycetidae</taxon>
        <taxon>Agaricales</taxon>
        <taxon>Schizophyllaceae</taxon>
        <taxon>Schizophyllum</taxon>
    </lineage>
</organism>
<accession>A0A550CM64</accession>
<protein>
    <submittedName>
        <fullName evidence="3">Uncharacterized protein</fullName>
    </submittedName>
</protein>
<feature type="compositionally biased region" description="Polar residues" evidence="1">
    <location>
        <begin position="110"/>
        <end position="120"/>
    </location>
</feature>
<feature type="transmembrane region" description="Helical" evidence="2">
    <location>
        <begin position="803"/>
        <end position="823"/>
    </location>
</feature>
<dbReference type="STRING" id="97359.A0A550CM64"/>
<feature type="transmembrane region" description="Helical" evidence="2">
    <location>
        <begin position="768"/>
        <end position="791"/>
    </location>
</feature>
<evidence type="ECO:0000256" key="1">
    <source>
        <dbReference type="SAM" id="MobiDB-lite"/>
    </source>
</evidence>
<feature type="region of interest" description="Disordered" evidence="1">
    <location>
        <begin position="145"/>
        <end position="170"/>
    </location>
</feature>
<keyword evidence="2" id="KW-1133">Transmembrane helix</keyword>
<feature type="region of interest" description="Disordered" evidence="1">
    <location>
        <begin position="1"/>
        <end position="20"/>
    </location>
</feature>
<evidence type="ECO:0000313" key="4">
    <source>
        <dbReference type="Proteomes" id="UP000320762"/>
    </source>
</evidence>
<evidence type="ECO:0000256" key="2">
    <source>
        <dbReference type="SAM" id="Phobius"/>
    </source>
</evidence>
<comment type="caution">
    <text evidence="3">The sequence shown here is derived from an EMBL/GenBank/DDBJ whole genome shotgun (WGS) entry which is preliminary data.</text>
</comment>
<name>A0A550CM64_9AGAR</name>
<feature type="compositionally biased region" description="Low complexity" evidence="1">
    <location>
        <begin position="323"/>
        <end position="353"/>
    </location>
</feature>
<sequence>QYSSSESLNPQINGSTRDRRRVVSVDAKYGYPGVAAAKPRRRPVSLIGTVPETAREGNTSTSADDLSLGTFSDEYDLWKDPRLIQEVQRAIKLKARRDARSRASPAGQATLRSQASSRSSLPHAVQFNLMPPPMNVSADIDFSPSTSAGAKSDVTNAHPVPTSLDSGSTLDWSIHPTQEEEKEDKKWTLSLSRKKGKEKDTLVSQSELLKQENQFVENLQRIRSGSSPQTLHKAAITHEQLGRRYSYLKYASRHTNSNLLEIARWYGSQSDGTRNAMEQAQPFAWLKHLDKGKPKEWTRPPWNLTALTLDQFTRAHNIHSISEEPTSPRSSPRTSHSIPSQTAPFSFPSRSASRFSLKPSLNQRLSPENGRVSFEPLIESLRGSLDQRSRRSFDSTYSSTYSSASGVPQASPVALKPPPSDSEASSARQSSSEGGSHGKKPGRYPVLDTDQPAENPRIRISFSRAQSVEPGSPGLPDVPFNVIPPSDEGTPDLEVRSTVELPRRILARRSLPSTRKESLDSQQRDANFERTRREYEQKAQLLEATMTQNSRLRQLLHRVAGNVKEYENVQSNISRALGLPYKSLPQEVVDAFSHDPAAVTGSTRRLRGYLAVDDIHKRLQRQQETLRITSTSESIFDSSISTLLTTIAALEGHRHEILDQTRNVTDVLQRVQVLHGETKADYNAALAHTSLSTIVALEESYRDQYQQFWELGMDFLTFLLDTVTPFWRTYGKTIGDDVMEFLIIPLYRNEFTGESKRYPIKSLPRRSFMHWLVATVAIFQISLALSSTAHFRLEVIGHQGLRYIAIVLTQLGVVCWWICWFVRLVD</sequence>